<dbReference type="EMBL" id="VSSQ01033012">
    <property type="protein sequence ID" value="MPM84477.1"/>
    <property type="molecule type" value="Genomic_DNA"/>
</dbReference>
<comment type="caution">
    <text evidence="2">The sequence shown here is derived from an EMBL/GenBank/DDBJ whole genome shotgun (WGS) entry which is preliminary data.</text>
</comment>
<protein>
    <recommendedName>
        <fullName evidence="1">UPF0033 domain-containing protein</fullName>
    </recommendedName>
</protein>
<dbReference type="InterPro" id="IPR003787">
    <property type="entry name" value="Sulphur_relay_DsrE/F-like"/>
</dbReference>
<dbReference type="Gene3D" id="3.40.1260.10">
    <property type="entry name" value="DsrEFH-like"/>
    <property type="match status" value="1"/>
</dbReference>
<dbReference type="NCBIfam" id="TIGR03527">
    <property type="entry name" value="selenium_YedF"/>
    <property type="match status" value="1"/>
</dbReference>
<evidence type="ECO:0000313" key="2">
    <source>
        <dbReference type="EMBL" id="MPM84477.1"/>
    </source>
</evidence>
<dbReference type="InterPro" id="IPR036868">
    <property type="entry name" value="TusA-like_sf"/>
</dbReference>
<dbReference type="SUPFAM" id="SSF64307">
    <property type="entry name" value="SirA-like"/>
    <property type="match status" value="1"/>
</dbReference>
<gene>
    <name evidence="2" type="ORF">SDC9_131549</name>
</gene>
<accession>A0A645D5J7</accession>
<dbReference type="Pfam" id="PF02635">
    <property type="entry name" value="DsrE"/>
    <property type="match status" value="1"/>
</dbReference>
<evidence type="ECO:0000259" key="1">
    <source>
        <dbReference type="Pfam" id="PF01206"/>
    </source>
</evidence>
<name>A0A645D5J7_9ZZZZ</name>
<dbReference type="SUPFAM" id="SSF75169">
    <property type="entry name" value="DsrEFH-like"/>
    <property type="match status" value="1"/>
</dbReference>
<organism evidence="2">
    <name type="scientific">bioreactor metagenome</name>
    <dbReference type="NCBI Taxonomy" id="1076179"/>
    <lineage>
        <taxon>unclassified sequences</taxon>
        <taxon>metagenomes</taxon>
        <taxon>ecological metagenomes</taxon>
    </lineage>
</organism>
<dbReference type="Gene3D" id="3.30.110.40">
    <property type="entry name" value="TusA-like domain"/>
    <property type="match status" value="1"/>
</dbReference>
<dbReference type="Pfam" id="PF01206">
    <property type="entry name" value="TusA"/>
    <property type="match status" value="1"/>
</dbReference>
<dbReference type="AlphaFoldDB" id="A0A645D5J7"/>
<feature type="domain" description="UPF0033" evidence="1">
    <location>
        <begin position="3"/>
        <end position="66"/>
    </location>
</feature>
<sequence>MSKYIDARGKACPMPVVLAKKEIDSGEQDLTVAVDNEIAVENLKRLAADKGIAVNVNKADKGFEVVFAGGADVNSSVTKDMPAPACGPLGCGYAVFFGKDYVGEGDYTLGSNLAKMMLYTLSEGDNIPAYVIFMNSGVKIPTSDKIDIINSLNVLIEKGTQVLVCGTCLNYYNLTEQLKVGITSNMYEIVEKMQTCAKVITV</sequence>
<reference evidence="2" key="1">
    <citation type="submission" date="2019-08" db="EMBL/GenBank/DDBJ databases">
        <authorList>
            <person name="Kucharzyk K."/>
            <person name="Murdoch R.W."/>
            <person name="Higgins S."/>
            <person name="Loffler F."/>
        </authorList>
    </citation>
    <scope>NUCLEOTIDE SEQUENCE</scope>
</reference>
<dbReference type="InterPro" id="IPR001455">
    <property type="entry name" value="TusA-like"/>
</dbReference>
<dbReference type="InterPro" id="IPR019870">
    <property type="entry name" value="Se_metab_YedF"/>
</dbReference>
<dbReference type="InterPro" id="IPR027396">
    <property type="entry name" value="DsrEFH-like"/>
</dbReference>
<proteinExistence type="predicted"/>